<dbReference type="InterPro" id="IPR011990">
    <property type="entry name" value="TPR-like_helical_dom_sf"/>
</dbReference>
<evidence type="ECO:0000313" key="8">
    <source>
        <dbReference type="Proteomes" id="UP000799750"/>
    </source>
</evidence>
<dbReference type="InterPro" id="IPR002885">
    <property type="entry name" value="PPR_rpt"/>
</dbReference>
<dbReference type="Proteomes" id="UP000799750">
    <property type="component" value="Unassembled WGS sequence"/>
</dbReference>
<dbReference type="Pfam" id="PF01535">
    <property type="entry name" value="PPR"/>
    <property type="match status" value="2"/>
</dbReference>
<evidence type="ECO:0000256" key="1">
    <source>
        <dbReference type="ARBA" id="ARBA00006192"/>
    </source>
</evidence>
<organism evidence="7 8">
    <name type="scientific">Lophium mytilinum</name>
    <dbReference type="NCBI Taxonomy" id="390894"/>
    <lineage>
        <taxon>Eukaryota</taxon>
        <taxon>Fungi</taxon>
        <taxon>Dikarya</taxon>
        <taxon>Ascomycota</taxon>
        <taxon>Pezizomycotina</taxon>
        <taxon>Dothideomycetes</taxon>
        <taxon>Pleosporomycetidae</taxon>
        <taxon>Mytilinidiales</taxon>
        <taxon>Mytilinidiaceae</taxon>
        <taxon>Lophium</taxon>
    </lineage>
</organism>
<feature type="repeat" description="PPR" evidence="5">
    <location>
        <begin position="460"/>
        <end position="495"/>
    </location>
</feature>
<dbReference type="EMBL" id="MU004196">
    <property type="protein sequence ID" value="KAF2491262.1"/>
    <property type="molecule type" value="Genomic_DNA"/>
</dbReference>
<evidence type="ECO:0000256" key="5">
    <source>
        <dbReference type="PROSITE-ProRule" id="PRU00708"/>
    </source>
</evidence>
<evidence type="ECO:0000256" key="2">
    <source>
        <dbReference type="ARBA" id="ARBA00022737"/>
    </source>
</evidence>
<evidence type="ECO:0000256" key="4">
    <source>
        <dbReference type="ARBA" id="ARBA00044511"/>
    </source>
</evidence>
<comment type="function">
    <text evidence="3">Regulates mitochondrial small subunit maturation by controlling 15S rRNA 5'-end processing. Localizes to the 5' precursor of the 15S rRNA in a position that is subsequently occupied by mS47 in the mature yeast mtSSU. Uses structure and sequence-specific RNA recognition, binding to a single-stranded region of the precursor and specifically recognizing bases -6 to -1. The exchange of Ccm1 for mS47 is coupled to the irreversible removal of precursor rRNA that is accompanied by conformational changes of the mitoribosomal proteins uS5m and mS26. These conformational changes signal completion of 5'-end rRNA processing through protection of the mature 5'-end of the 15S rRNA and stabilization of mS47. The removal of the 5' precursor together with the dissociation of Ccm1 may be catalyzed by the 5'-3' exoribonuclease Pet127. Involved in the specific removal of group I introns in mitochondrial encoded transcripts.</text>
</comment>
<name>A0A6A6QG63_9PEZI</name>
<feature type="region of interest" description="Disordered" evidence="6">
    <location>
        <begin position="77"/>
        <end position="111"/>
    </location>
</feature>
<sequence>MSLFGALDRSTRSPVVAAIGPRSLLALLCPALHSPAAHIRPRRRALHTARPVVLPSPAQMDNLFIRALVQAGSCPQHARRPSTCREPSPFLSSHHKTRRRSCHSLPQTRTLSTTTPARSIIRHAVDVTREELKSLVDFYNSELDPEEVDEETIRAQETWEEEKQHRPWKPESNEDAMTKAALEQLLKNEESSHSKIYAVYQLLPYPRIPFLSLKSIRRLLHVLSVVERHDHPSMQRYLSILDDMKIANIPVQRSEWTSAMAFAGHGVRSGPISDSEVQSMLYIWKEMESDAGVKGNNVTFNVLFDVAFKAGKYDLAQAFLKEIAKRKLRVSRYLRTSLIHYNGVRQNGPGVRKAYADLVEAGEIVDTVVLNSVVNALFRAREPSAAEAIFLRMKAMHGAKKDAPPPPYKWRDSRRLGLDLDAESRRLEQALRLAEADKDRMQELSSHRQVLQNAAPIAPDTTTYALVIRYHAQTAGNIDRVAELIREMQDANVPFDGNVFLPIIRGFSEFGGVRYSSWTADKLELFYEEFVSAVDRGEQSYYIGSSAAVLILKAFAKTAPGRTLVVWEELRRRWGPDEGEVDTIWRLLRRLVPAEVEESMKAAKKTHADDGGDD</sequence>
<keyword evidence="8" id="KW-1185">Reference proteome</keyword>
<accession>A0A6A6QG63</accession>
<dbReference type="Gene3D" id="1.25.40.10">
    <property type="entry name" value="Tetratricopeptide repeat domain"/>
    <property type="match status" value="2"/>
</dbReference>
<comment type="subunit">
    <text evidence="4">Binds to mitochondrial small subunit 15S rRNA.</text>
</comment>
<evidence type="ECO:0000313" key="7">
    <source>
        <dbReference type="EMBL" id="KAF2491262.1"/>
    </source>
</evidence>
<dbReference type="AlphaFoldDB" id="A0A6A6QG63"/>
<proteinExistence type="inferred from homology"/>
<evidence type="ECO:0000256" key="6">
    <source>
        <dbReference type="SAM" id="MobiDB-lite"/>
    </source>
</evidence>
<dbReference type="OrthoDB" id="1908178at2759"/>
<dbReference type="PROSITE" id="PS51375">
    <property type="entry name" value="PPR"/>
    <property type="match status" value="1"/>
</dbReference>
<comment type="similarity">
    <text evidence="1">Belongs to the CCM1 family.</text>
</comment>
<protein>
    <submittedName>
        <fullName evidence="7">Pentatricopeptide repeat protein-like protein</fullName>
    </submittedName>
</protein>
<evidence type="ECO:0000256" key="3">
    <source>
        <dbReference type="ARBA" id="ARBA00044493"/>
    </source>
</evidence>
<dbReference type="PANTHER" id="PTHR47447">
    <property type="entry name" value="OS03G0856100 PROTEIN"/>
    <property type="match status" value="1"/>
</dbReference>
<reference evidence="7" key="1">
    <citation type="journal article" date="2020" name="Stud. Mycol.">
        <title>101 Dothideomycetes genomes: a test case for predicting lifestyles and emergence of pathogens.</title>
        <authorList>
            <person name="Haridas S."/>
            <person name="Albert R."/>
            <person name="Binder M."/>
            <person name="Bloem J."/>
            <person name="Labutti K."/>
            <person name="Salamov A."/>
            <person name="Andreopoulos B."/>
            <person name="Baker S."/>
            <person name="Barry K."/>
            <person name="Bills G."/>
            <person name="Bluhm B."/>
            <person name="Cannon C."/>
            <person name="Castanera R."/>
            <person name="Culley D."/>
            <person name="Daum C."/>
            <person name="Ezra D."/>
            <person name="Gonzalez J."/>
            <person name="Henrissat B."/>
            <person name="Kuo A."/>
            <person name="Liang C."/>
            <person name="Lipzen A."/>
            <person name="Lutzoni F."/>
            <person name="Magnuson J."/>
            <person name="Mondo S."/>
            <person name="Nolan M."/>
            <person name="Ohm R."/>
            <person name="Pangilinan J."/>
            <person name="Park H.-J."/>
            <person name="Ramirez L."/>
            <person name="Alfaro M."/>
            <person name="Sun H."/>
            <person name="Tritt A."/>
            <person name="Yoshinaga Y."/>
            <person name="Zwiers L.-H."/>
            <person name="Turgeon B."/>
            <person name="Goodwin S."/>
            <person name="Spatafora J."/>
            <person name="Crous P."/>
            <person name="Grigoriev I."/>
        </authorList>
    </citation>
    <scope>NUCLEOTIDE SEQUENCE</scope>
    <source>
        <strain evidence="7">CBS 269.34</strain>
    </source>
</reference>
<keyword evidence="2" id="KW-0677">Repeat</keyword>
<feature type="compositionally biased region" description="Basic residues" evidence="6">
    <location>
        <begin position="93"/>
        <end position="102"/>
    </location>
</feature>
<dbReference type="PANTHER" id="PTHR47447:SF17">
    <property type="entry name" value="OS12G0638900 PROTEIN"/>
    <property type="match status" value="1"/>
</dbReference>
<gene>
    <name evidence="7" type="ORF">BU16DRAFT_145810</name>
</gene>